<name>A0A662ZBF7_9GAMM</name>
<gene>
    <name evidence="1" type="ORF">SAMN04487865_10547</name>
</gene>
<dbReference type="Gene3D" id="1.25.40.10">
    <property type="entry name" value="Tetratricopeptide repeat domain"/>
    <property type="match status" value="1"/>
</dbReference>
<keyword evidence="2" id="KW-1185">Reference proteome</keyword>
<dbReference type="OrthoDB" id="509324at2"/>
<reference evidence="1 2" key="1">
    <citation type="submission" date="2016-10" db="EMBL/GenBank/DDBJ databases">
        <authorList>
            <person name="Varghese N."/>
            <person name="Submissions S."/>
        </authorList>
    </citation>
    <scope>NUCLEOTIDE SEQUENCE [LARGE SCALE GENOMIC DNA]</scope>
    <source>
        <strain evidence="1 2">22B</strain>
    </source>
</reference>
<dbReference type="PROSITE" id="PS51257">
    <property type="entry name" value="PROKAR_LIPOPROTEIN"/>
    <property type="match status" value="1"/>
</dbReference>
<dbReference type="Proteomes" id="UP000243374">
    <property type="component" value="Unassembled WGS sequence"/>
</dbReference>
<evidence type="ECO:0000313" key="2">
    <source>
        <dbReference type="Proteomes" id="UP000243374"/>
    </source>
</evidence>
<dbReference type="AlphaFoldDB" id="A0A662ZBF7"/>
<organism evidence="1 2">
    <name type="scientific">Succinivibrio dextrinosolvens</name>
    <dbReference type="NCBI Taxonomy" id="83771"/>
    <lineage>
        <taxon>Bacteria</taxon>
        <taxon>Pseudomonadati</taxon>
        <taxon>Pseudomonadota</taxon>
        <taxon>Gammaproteobacteria</taxon>
        <taxon>Aeromonadales</taxon>
        <taxon>Succinivibrionaceae</taxon>
        <taxon>Succinivibrio</taxon>
    </lineage>
</organism>
<accession>A0A662ZBF7</accession>
<dbReference type="SUPFAM" id="SSF48452">
    <property type="entry name" value="TPR-like"/>
    <property type="match status" value="1"/>
</dbReference>
<keyword evidence="1" id="KW-0449">Lipoprotein</keyword>
<protein>
    <submittedName>
        <fullName evidence="1">Lipoprotein NlpI</fullName>
    </submittedName>
</protein>
<sequence>MFKFIKPRALIEAVGLLSILTVCGCSSSLTSSDTNVLEEPMSVPSKYIFFPNPSQEQLAKEQNAITSLMVSLDSQAKSSKEKAELFYNLGAIYDDLGMETLARFMYMNSVVQNPNYYRPYEVLGPYFYRDGKVGDAVDSLDAALNLNKEKDDPYIYLHRGIIMYYTGHYKFAVEDMMEFYKAEPDDPYKMLCLYFAAEKYYGKDYADGLLKSYYNDSYTLKSKALENWGFNFIKLFLNKTTEDAIFSDIIKIKDDEDLFQEHLCEAYYYIGQFKQLQGKDKLAYDYFKLCQAARKYGFLEHRLAIYEAQKLEKKYKLKRAVSIDQLTD</sequence>
<dbReference type="InterPro" id="IPR011990">
    <property type="entry name" value="TPR-like_helical_dom_sf"/>
</dbReference>
<evidence type="ECO:0000313" key="1">
    <source>
        <dbReference type="EMBL" id="SFK31951.1"/>
    </source>
</evidence>
<dbReference type="EMBL" id="FOSF01000054">
    <property type="protein sequence ID" value="SFK31951.1"/>
    <property type="molecule type" value="Genomic_DNA"/>
</dbReference>
<dbReference type="RefSeq" id="WP_074841361.1">
    <property type="nucleotide sequence ID" value="NZ_CP047056.1"/>
</dbReference>
<proteinExistence type="predicted"/>